<evidence type="ECO:0008006" key="9">
    <source>
        <dbReference type="Google" id="ProtNLM"/>
    </source>
</evidence>
<feature type="transmembrane region" description="Helical" evidence="6">
    <location>
        <begin position="206"/>
        <end position="226"/>
    </location>
</feature>
<feature type="transmembrane region" description="Helical" evidence="6">
    <location>
        <begin position="303"/>
        <end position="325"/>
    </location>
</feature>
<dbReference type="AlphaFoldDB" id="A0A517Z4D5"/>
<dbReference type="Proteomes" id="UP000320496">
    <property type="component" value="Chromosome"/>
</dbReference>
<evidence type="ECO:0000256" key="4">
    <source>
        <dbReference type="ARBA" id="ARBA00022989"/>
    </source>
</evidence>
<dbReference type="GO" id="GO:0005886">
    <property type="term" value="C:plasma membrane"/>
    <property type="evidence" value="ECO:0007669"/>
    <property type="project" value="TreeGrafter"/>
</dbReference>
<evidence type="ECO:0000256" key="5">
    <source>
        <dbReference type="ARBA" id="ARBA00023136"/>
    </source>
</evidence>
<accession>A0A517Z4D5</accession>
<evidence type="ECO:0000256" key="2">
    <source>
        <dbReference type="ARBA" id="ARBA00005268"/>
    </source>
</evidence>
<sequence>MPSRRSRVGMRPEPIPHRLTIADAPPDTSTKRKRVHFPATVTVSFASPVSLSGVARPHGLNPKRHLCPDITHSSSPLRMNYHDLTYLDVAIAAVLILINGIISLLMRLDLEKRLLVASVRTVVQLLLVGLVLKWIFARDHPAAVAGLMLLMSCIAGTAAVRRTDRRFKGIWTSSLIAVMTSSWIVIGVALTAILSPNEWLQSPAQYAIPLMGMILGNTLNGISLGLDRFTDDLVSKRNEVELLLCLGGTRWDAARPTVQSAIRTGMIPIINSMMVVGLVSLPGMMTGQILAGAEPMSAVRYQIVIMFLIAAGSAMGTTLVVLLSFRRLFNARHQFLADRLTRR</sequence>
<reference evidence="7 8" key="1">
    <citation type="submission" date="2019-02" db="EMBL/GenBank/DDBJ databases">
        <title>Deep-cultivation of Planctomycetes and their phenomic and genomic characterization uncovers novel biology.</title>
        <authorList>
            <person name="Wiegand S."/>
            <person name="Jogler M."/>
            <person name="Boedeker C."/>
            <person name="Pinto D."/>
            <person name="Vollmers J."/>
            <person name="Rivas-Marin E."/>
            <person name="Kohn T."/>
            <person name="Peeters S.H."/>
            <person name="Heuer A."/>
            <person name="Rast P."/>
            <person name="Oberbeckmann S."/>
            <person name="Bunk B."/>
            <person name="Jeske O."/>
            <person name="Meyerdierks A."/>
            <person name="Storesund J.E."/>
            <person name="Kallscheuer N."/>
            <person name="Luecker S."/>
            <person name="Lage O.M."/>
            <person name="Pohl T."/>
            <person name="Merkel B.J."/>
            <person name="Hornburger P."/>
            <person name="Mueller R.-W."/>
            <person name="Bruemmer F."/>
            <person name="Labrenz M."/>
            <person name="Spormann A.M."/>
            <person name="Op den Camp H."/>
            <person name="Overmann J."/>
            <person name="Amann R."/>
            <person name="Jetten M.S.M."/>
            <person name="Mascher T."/>
            <person name="Medema M.H."/>
            <person name="Devos D.P."/>
            <person name="Kaster A.-K."/>
            <person name="Ovreas L."/>
            <person name="Rohde M."/>
            <person name="Galperin M.Y."/>
            <person name="Jogler C."/>
        </authorList>
    </citation>
    <scope>NUCLEOTIDE SEQUENCE [LARGE SCALE GENOMIC DNA]</scope>
    <source>
        <strain evidence="7 8">Mal4</strain>
    </source>
</reference>
<feature type="transmembrane region" description="Helical" evidence="6">
    <location>
        <begin position="172"/>
        <end position="194"/>
    </location>
</feature>
<keyword evidence="4 6" id="KW-1133">Transmembrane helix</keyword>
<evidence type="ECO:0000256" key="1">
    <source>
        <dbReference type="ARBA" id="ARBA00004141"/>
    </source>
</evidence>
<keyword evidence="5 6" id="KW-0472">Membrane</keyword>
<dbReference type="PANTHER" id="PTHR30028:SF0">
    <property type="entry name" value="PROTEIN ALUMINUM SENSITIVE 3"/>
    <property type="match status" value="1"/>
</dbReference>
<feature type="transmembrane region" description="Helical" evidence="6">
    <location>
        <begin position="269"/>
        <end position="291"/>
    </location>
</feature>
<dbReference type="KEGG" id="mri:Mal4_16050"/>
<feature type="transmembrane region" description="Helical" evidence="6">
    <location>
        <begin position="84"/>
        <end position="102"/>
    </location>
</feature>
<feature type="transmembrane region" description="Helical" evidence="6">
    <location>
        <begin position="114"/>
        <end position="136"/>
    </location>
</feature>
<feature type="transmembrane region" description="Helical" evidence="6">
    <location>
        <begin position="142"/>
        <end position="160"/>
    </location>
</feature>
<keyword evidence="3 6" id="KW-0812">Transmembrane</keyword>
<evidence type="ECO:0000313" key="7">
    <source>
        <dbReference type="EMBL" id="QDU37295.1"/>
    </source>
</evidence>
<protein>
    <recommendedName>
        <fullName evidence="9">Iron export permease protein FetB</fullName>
    </recommendedName>
</protein>
<name>A0A517Z4D5_9PLAN</name>
<evidence type="ECO:0000256" key="6">
    <source>
        <dbReference type="SAM" id="Phobius"/>
    </source>
</evidence>
<evidence type="ECO:0000313" key="8">
    <source>
        <dbReference type="Proteomes" id="UP000320496"/>
    </source>
</evidence>
<gene>
    <name evidence="7" type="ORF">Mal4_16050</name>
</gene>
<dbReference type="InterPro" id="IPR005226">
    <property type="entry name" value="UPF0014_fam"/>
</dbReference>
<comment type="similarity">
    <text evidence="2">Belongs to the UPF0014 family.</text>
</comment>
<proteinExistence type="inferred from homology"/>
<comment type="subcellular location">
    <subcellularLocation>
        <location evidence="1">Membrane</location>
        <topology evidence="1">Multi-pass membrane protein</topology>
    </subcellularLocation>
</comment>
<dbReference type="PANTHER" id="PTHR30028">
    <property type="entry name" value="UPF0014 INNER MEMBRANE PROTEIN YBBM-RELATED"/>
    <property type="match status" value="1"/>
</dbReference>
<evidence type="ECO:0000256" key="3">
    <source>
        <dbReference type="ARBA" id="ARBA00022692"/>
    </source>
</evidence>
<organism evidence="7 8">
    <name type="scientific">Maioricimonas rarisocia</name>
    <dbReference type="NCBI Taxonomy" id="2528026"/>
    <lineage>
        <taxon>Bacteria</taxon>
        <taxon>Pseudomonadati</taxon>
        <taxon>Planctomycetota</taxon>
        <taxon>Planctomycetia</taxon>
        <taxon>Planctomycetales</taxon>
        <taxon>Planctomycetaceae</taxon>
        <taxon>Maioricimonas</taxon>
    </lineage>
</organism>
<dbReference type="EMBL" id="CP036275">
    <property type="protein sequence ID" value="QDU37295.1"/>
    <property type="molecule type" value="Genomic_DNA"/>
</dbReference>
<dbReference type="Pfam" id="PF03649">
    <property type="entry name" value="UPF0014"/>
    <property type="match status" value="1"/>
</dbReference>
<keyword evidence="8" id="KW-1185">Reference proteome</keyword>